<dbReference type="EMBL" id="CU469068">
    <property type="protein sequence ID" value="CCA61432.1"/>
    <property type="molecule type" value="Genomic_DNA"/>
</dbReference>
<dbReference type="GeneID" id="26683620"/>
<sequence>MLSLINLDKSTDKITVTIGEKTADIKLSGTTDDPYFCGKDICNILQYNDIKQALQNNVYDEDKKPLSALGVCGTPNPNSSAIRLGSYSGAYHEGRAVYVNEAGLYSLVLTSKAPFAREFKRYVCSVILPSIRKFGQFSVNQLALEYEQKLAIKDNERREMADRIEAERLAVQEREREMIERIESEKREMEKQIELERSMALKLKEIVVNMKAKDPTQIVYIATSEQYARRNRFKIGGVKSVELLKGRLSTYNSGRAVGDKYYYCHLVFCCDYRQVEARIEKCIGEFREVSESELYNIHYHAAVEVVDYISERFTEEIDKYRAAFADMLKDTLTRTPVVPEPLIINGAEYRAFRNGVEMPVQKVDWDRMDNEEKIEFLRTVFDEYVSSIEGGVDRREFERFMERVHRVKFNKRTLWPFLKRVATDRERAIKY</sequence>
<evidence type="ECO:0000313" key="3">
    <source>
        <dbReference type="EMBL" id="CCA61432.1"/>
    </source>
</evidence>
<proteinExistence type="predicted"/>
<dbReference type="Pfam" id="PF02498">
    <property type="entry name" value="Bro-N"/>
    <property type="match status" value="1"/>
</dbReference>
<dbReference type="RefSeq" id="YP_009640063.1">
    <property type="nucleotide sequence ID" value="NC_011335.1"/>
</dbReference>
<keyword evidence="4" id="KW-1185">Reference proteome</keyword>
<accession>F2NZ04</accession>
<dbReference type="KEGG" id="vg:26683620"/>
<feature type="coiled-coil region" evidence="1">
    <location>
        <begin position="172"/>
        <end position="199"/>
    </location>
</feature>
<dbReference type="PANTHER" id="PTHR36180">
    <property type="entry name" value="DNA-BINDING PROTEIN-RELATED-RELATED"/>
    <property type="match status" value="1"/>
</dbReference>
<dbReference type="InterPro" id="IPR018306">
    <property type="entry name" value="Phage_T5_Orf172_DNA-bd"/>
</dbReference>
<feature type="domain" description="Bro-N" evidence="2">
    <location>
        <begin position="4"/>
        <end position="135"/>
    </location>
</feature>
<dbReference type="SMART" id="SM01040">
    <property type="entry name" value="Bro-N"/>
    <property type="match status" value="1"/>
</dbReference>
<name>F2NZ04_9VIRU</name>
<dbReference type="OrthoDB" id="5682at10239"/>
<evidence type="ECO:0000313" key="4">
    <source>
        <dbReference type="Proteomes" id="UP000203898"/>
    </source>
</evidence>
<dbReference type="Proteomes" id="UP000203898">
    <property type="component" value="Segment"/>
</dbReference>
<dbReference type="InterPro" id="IPR003497">
    <property type="entry name" value="BRO_N_domain"/>
</dbReference>
<reference evidence="3 4" key="1">
    <citation type="journal article" date="2009" name="PLoS ONE">
        <title>Symbiotic virus at the evolutionary intersection of three types of large DNA viruses; iridoviruses, ascoviruses, and ichnoviruses.</title>
        <authorList>
            <person name="Bigot Y."/>
            <person name="Renault S."/>
            <person name="Nicolas J."/>
            <person name="Moundras C."/>
            <person name="Demattei M.V."/>
            <person name="Samain S."/>
            <person name="Bideshi D.K."/>
            <person name="Federici B.A."/>
        </authorList>
    </citation>
    <scope>NUCLEOTIDE SEQUENCE [LARGE SCALE GENOMIC DNA]</scope>
</reference>
<dbReference type="Pfam" id="PF10544">
    <property type="entry name" value="T5orf172"/>
    <property type="match status" value="1"/>
</dbReference>
<dbReference type="PROSITE" id="PS51750">
    <property type="entry name" value="BRO_N"/>
    <property type="match status" value="1"/>
</dbReference>
<organism evidence="3 4">
    <name type="scientific">Diadromus pulchellus ascovirus 4a</name>
    <dbReference type="NCBI Taxonomy" id="158683"/>
    <lineage>
        <taxon>Viruses</taxon>
        <taxon>Varidnaviria</taxon>
        <taxon>Bamfordvirae</taxon>
        <taxon>Nucleocytoviricota</taxon>
        <taxon>Megaviricetes</taxon>
        <taxon>Pimascovirales</taxon>
        <taxon>Pimascovirales incertae sedis</taxon>
        <taxon>Ascoviridae</taxon>
        <taxon>Toursvirus</taxon>
        <taxon>Toursvirus dptv1a</taxon>
    </lineage>
</organism>
<evidence type="ECO:0000259" key="2">
    <source>
        <dbReference type="PROSITE" id="PS51750"/>
    </source>
</evidence>
<evidence type="ECO:0000256" key="1">
    <source>
        <dbReference type="SAM" id="Coils"/>
    </source>
</evidence>
<dbReference type="PANTHER" id="PTHR36180:SF2">
    <property type="entry name" value="BRO FAMILY PROTEIN"/>
    <property type="match status" value="1"/>
</dbReference>
<protein>
    <submittedName>
        <fullName evidence="3">Complete DpAV4 genome</fullName>
    </submittedName>
</protein>
<keyword evidence="1" id="KW-0175">Coiled coil</keyword>